<feature type="transmembrane region" description="Helical" evidence="2">
    <location>
        <begin position="99"/>
        <end position="124"/>
    </location>
</feature>
<keyword evidence="2" id="KW-0812">Transmembrane</keyword>
<feature type="transmembrane region" description="Helical" evidence="2">
    <location>
        <begin position="48"/>
        <end position="67"/>
    </location>
</feature>
<evidence type="ECO:0000313" key="4">
    <source>
        <dbReference type="Proteomes" id="UP000277671"/>
    </source>
</evidence>
<protein>
    <submittedName>
        <fullName evidence="3">Uncharacterized protein</fullName>
    </submittedName>
</protein>
<dbReference type="EMBL" id="RBKT01000001">
    <property type="protein sequence ID" value="RKR89478.1"/>
    <property type="molecule type" value="Genomic_DNA"/>
</dbReference>
<dbReference type="OrthoDB" id="3404906at2"/>
<name>A0A495JLP8_9ACTN</name>
<feature type="transmembrane region" description="Helical" evidence="2">
    <location>
        <begin position="73"/>
        <end position="92"/>
    </location>
</feature>
<evidence type="ECO:0000313" key="3">
    <source>
        <dbReference type="EMBL" id="RKR89478.1"/>
    </source>
</evidence>
<dbReference type="AlphaFoldDB" id="A0A495JLP8"/>
<keyword evidence="4" id="KW-1185">Reference proteome</keyword>
<evidence type="ECO:0000256" key="1">
    <source>
        <dbReference type="SAM" id="MobiDB-lite"/>
    </source>
</evidence>
<keyword evidence="2" id="KW-0472">Membrane</keyword>
<gene>
    <name evidence="3" type="ORF">BDK92_3829</name>
</gene>
<sequence>MAEQPTFRTWPDAGQPPRAPSGLFPSGPVPGGPTRPTYREPHPIHGGALAAGAGLTTAWLLFFGLLGGDLRGYVWWTVLAGAVAWLAALLLVRFGDRGAAVGVALVTAVGWAIAAAAVAVRWSAADWPLW</sequence>
<dbReference type="RefSeq" id="WP_121162378.1">
    <property type="nucleotide sequence ID" value="NZ_RBKT01000001.1"/>
</dbReference>
<comment type="caution">
    <text evidence="3">The sequence shown here is derived from an EMBL/GenBank/DDBJ whole genome shotgun (WGS) entry which is preliminary data.</text>
</comment>
<dbReference type="Proteomes" id="UP000277671">
    <property type="component" value="Unassembled WGS sequence"/>
</dbReference>
<organism evidence="3 4">
    <name type="scientific">Micromonospora pisi</name>
    <dbReference type="NCBI Taxonomy" id="589240"/>
    <lineage>
        <taxon>Bacteria</taxon>
        <taxon>Bacillati</taxon>
        <taxon>Actinomycetota</taxon>
        <taxon>Actinomycetes</taxon>
        <taxon>Micromonosporales</taxon>
        <taxon>Micromonosporaceae</taxon>
        <taxon>Micromonospora</taxon>
    </lineage>
</organism>
<feature type="region of interest" description="Disordered" evidence="1">
    <location>
        <begin position="1"/>
        <end position="40"/>
    </location>
</feature>
<reference evidence="3 4" key="1">
    <citation type="submission" date="2018-10" db="EMBL/GenBank/DDBJ databases">
        <title>Sequencing the genomes of 1000 actinobacteria strains.</title>
        <authorList>
            <person name="Klenk H.-P."/>
        </authorList>
    </citation>
    <scope>NUCLEOTIDE SEQUENCE [LARGE SCALE GENOMIC DNA]</scope>
    <source>
        <strain evidence="3 4">DSM 45175</strain>
    </source>
</reference>
<accession>A0A495JLP8</accession>
<proteinExistence type="predicted"/>
<keyword evidence="2" id="KW-1133">Transmembrane helix</keyword>
<evidence type="ECO:0000256" key="2">
    <source>
        <dbReference type="SAM" id="Phobius"/>
    </source>
</evidence>